<gene>
    <name evidence="1" type="ORF">METZ01_LOCUS71813</name>
</gene>
<proteinExistence type="predicted"/>
<organism evidence="1">
    <name type="scientific">marine metagenome</name>
    <dbReference type="NCBI Taxonomy" id="408172"/>
    <lineage>
        <taxon>unclassified sequences</taxon>
        <taxon>metagenomes</taxon>
        <taxon>ecological metagenomes</taxon>
    </lineage>
</organism>
<dbReference type="AlphaFoldDB" id="A0A381TSZ5"/>
<evidence type="ECO:0008006" key="2">
    <source>
        <dbReference type="Google" id="ProtNLM"/>
    </source>
</evidence>
<reference evidence="1" key="1">
    <citation type="submission" date="2018-05" db="EMBL/GenBank/DDBJ databases">
        <authorList>
            <person name="Lanie J.A."/>
            <person name="Ng W.-L."/>
            <person name="Kazmierczak K.M."/>
            <person name="Andrzejewski T.M."/>
            <person name="Davidsen T.M."/>
            <person name="Wayne K.J."/>
            <person name="Tettelin H."/>
            <person name="Glass J.I."/>
            <person name="Rusch D."/>
            <person name="Podicherti R."/>
            <person name="Tsui H.-C.T."/>
            <person name="Winkler M.E."/>
        </authorList>
    </citation>
    <scope>NUCLEOTIDE SEQUENCE</scope>
</reference>
<name>A0A381TSZ5_9ZZZZ</name>
<accession>A0A381TSZ5</accession>
<evidence type="ECO:0000313" key="1">
    <source>
        <dbReference type="EMBL" id="SVA18959.1"/>
    </source>
</evidence>
<sequence length="64" mass="7059">MITEARYCHHCGDTLPANDDPSCKNCGANLTPPMDGISCHNCQGMILDTDLYCRHCRHFTSSDA</sequence>
<protein>
    <recommendedName>
        <fullName evidence="2">DZANK-type domain-containing protein</fullName>
    </recommendedName>
</protein>
<dbReference type="EMBL" id="UINC01005084">
    <property type="protein sequence ID" value="SVA18959.1"/>
    <property type="molecule type" value="Genomic_DNA"/>
</dbReference>